<accession>A0ABU3YMR0</accession>
<keyword evidence="1" id="KW-0732">Signal</keyword>
<name>A0ABU3YMR0_9HYPH</name>
<evidence type="ECO:0000256" key="1">
    <source>
        <dbReference type="SAM" id="SignalP"/>
    </source>
</evidence>
<feature type="chain" id="PRO_5045529226" evidence="1">
    <location>
        <begin position="23"/>
        <end position="160"/>
    </location>
</feature>
<feature type="signal peptide" evidence="1">
    <location>
        <begin position="1"/>
        <end position="22"/>
    </location>
</feature>
<proteinExistence type="predicted"/>
<evidence type="ECO:0000313" key="4">
    <source>
        <dbReference type="Proteomes" id="UP001187203"/>
    </source>
</evidence>
<dbReference type="EMBL" id="JAWJWI010000007">
    <property type="protein sequence ID" value="MDV4187128.1"/>
    <property type="molecule type" value="Genomic_DNA"/>
</dbReference>
<evidence type="ECO:0000259" key="2">
    <source>
        <dbReference type="Pfam" id="PF05117"/>
    </source>
</evidence>
<reference evidence="4" key="1">
    <citation type="journal article" date="2023" name="Int. J. Mol. Sci.">
        <title>Genomic and Metabolic Characterization of Plant Growth-Promoting Rhizobacteria Isolated from Nodules of Clovers Grown in Non-Farmed Soil.</title>
        <authorList>
            <person name="Wojcik M."/>
            <person name="Koper P."/>
            <person name="Zebracki K."/>
            <person name="Marczak M."/>
            <person name="Mazur A."/>
        </authorList>
    </citation>
    <scope>NUCLEOTIDE SEQUENCE [LARGE SCALE GENOMIC DNA]</scope>
    <source>
        <strain evidence="4">KB12</strain>
    </source>
</reference>
<feature type="domain" description="DUF695" evidence="2">
    <location>
        <begin position="32"/>
        <end position="154"/>
    </location>
</feature>
<evidence type="ECO:0000313" key="3">
    <source>
        <dbReference type="EMBL" id="MDV4187128.1"/>
    </source>
</evidence>
<keyword evidence="4" id="KW-1185">Reference proteome</keyword>
<comment type="caution">
    <text evidence="3">The sequence shown here is derived from an EMBL/GenBank/DDBJ whole genome shotgun (WGS) entry which is preliminary data.</text>
</comment>
<dbReference type="InterPro" id="IPR016097">
    <property type="entry name" value="DUF695"/>
</dbReference>
<protein>
    <submittedName>
        <fullName evidence="3">DUF695 domain-containing protein</fullName>
    </submittedName>
</protein>
<dbReference type="RefSeq" id="WP_317276391.1">
    <property type="nucleotide sequence ID" value="NZ_JAWJWH010000007.1"/>
</dbReference>
<organism evidence="3 4">
    <name type="scientific">Rhizobium brockwellii</name>
    <dbReference type="NCBI Taxonomy" id="3019932"/>
    <lineage>
        <taxon>Bacteria</taxon>
        <taxon>Pseudomonadati</taxon>
        <taxon>Pseudomonadota</taxon>
        <taxon>Alphaproteobacteria</taxon>
        <taxon>Hyphomicrobiales</taxon>
        <taxon>Rhizobiaceae</taxon>
        <taxon>Rhizobium/Agrobacterium group</taxon>
        <taxon>Rhizobium</taxon>
    </lineage>
</organism>
<sequence>MSRLTKFFAAIIAWVFPMTANAEDTYFTATGQEDGKPLIFRSLKAVPAGVHEADLPNRVIILWRYQSELNGMPGADANSAQTALEDALMPMDVNESGRQILVVTGNNRKEWHWYVKDFDTWIAQLNQRLATSPVYPIEISHTYEPLWTSYKDFLVEVNGL</sequence>
<dbReference type="Pfam" id="PF05117">
    <property type="entry name" value="DUF695"/>
    <property type="match status" value="1"/>
</dbReference>
<gene>
    <name evidence="3" type="ORF">R1523_16655</name>
</gene>
<dbReference type="Proteomes" id="UP001187203">
    <property type="component" value="Unassembled WGS sequence"/>
</dbReference>